<dbReference type="EMBL" id="JAUSTN010000002">
    <property type="protein sequence ID" value="MDQ0274441.1"/>
    <property type="molecule type" value="Genomic_DNA"/>
</dbReference>
<dbReference type="Pfam" id="PF00132">
    <property type="entry name" value="Hexapep"/>
    <property type="match status" value="1"/>
</dbReference>
<dbReference type="InterPro" id="IPR011004">
    <property type="entry name" value="Trimer_LpxA-like_sf"/>
</dbReference>
<sequence>MIIAFNKKMPQFNESNFIAENATLIGDVVLGQNSSVYFNSVLRGDSNRILIGENSVIEDMCMLHVNAFDEDIIIGDRVTIGHKVMLHSCKIEHDTLIGMGSIILDGAHIGHHSLVAAGSLVTGKMEIPPFSLVVGSPAKVLRKVSDKNLKMIDFTWKFYVNRSKEFMLNEKN</sequence>
<comment type="caution">
    <text evidence="1">The sequence shown here is derived from an EMBL/GenBank/DDBJ whole genome shotgun (WGS) entry which is preliminary data.</text>
</comment>
<name>A0ABU0AT62_9FIRM</name>
<dbReference type="CDD" id="cd04645">
    <property type="entry name" value="LbH_gamma_CA_like"/>
    <property type="match status" value="1"/>
</dbReference>
<gene>
    <name evidence="1" type="ORF">J2S72_000449</name>
</gene>
<keyword evidence="2" id="KW-1185">Reference proteome</keyword>
<dbReference type="Gene3D" id="2.160.10.10">
    <property type="entry name" value="Hexapeptide repeat proteins"/>
    <property type="match status" value="1"/>
</dbReference>
<dbReference type="InterPro" id="IPR050484">
    <property type="entry name" value="Transf_Hexapept/Carb_Anhydrase"/>
</dbReference>
<evidence type="ECO:0000313" key="2">
    <source>
        <dbReference type="Proteomes" id="UP001236559"/>
    </source>
</evidence>
<reference evidence="1 2" key="1">
    <citation type="submission" date="2023-07" db="EMBL/GenBank/DDBJ databases">
        <title>Genomic Encyclopedia of Type Strains, Phase IV (KMG-IV): sequencing the most valuable type-strain genomes for metagenomic binning, comparative biology and taxonomic classification.</title>
        <authorList>
            <person name="Goeker M."/>
        </authorList>
    </citation>
    <scope>NUCLEOTIDE SEQUENCE [LARGE SCALE GENOMIC DNA]</scope>
    <source>
        <strain evidence="1 2">DSM 22616</strain>
    </source>
</reference>
<dbReference type="PANTHER" id="PTHR13061:SF29">
    <property type="entry name" value="GAMMA CARBONIC ANHYDRASE-LIKE 1, MITOCHONDRIAL-RELATED"/>
    <property type="match status" value="1"/>
</dbReference>
<dbReference type="RefSeq" id="WP_023055515.1">
    <property type="nucleotide sequence ID" value="NZ_JAUSTN010000002.1"/>
</dbReference>
<accession>A0ABU0AT62</accession>
<dbReference type="InterPro" id="IPR047324">
    <property type="entry name" value="LbH_gamma_CA-like"/>
</dbReference>
<proteinExistence type="predicted"/>
<evidence type="ECO:0000313" key="1">
    <source>
        <dbReference type="EMBL" id="MDQ0274441.1"/>
    </source>
</evidence>
<dbReference type="PANTHER" id="PTHR13061">
    <property type="entry name" value="DYNACTIN SUBUNIT P25"/>
    <property type="match status" value="1"/>
</dbReference>
<dbReference type="SUPFAM" id="SSF51161">
    <property type="entry name" value="Trimeric LpxA-like enzymes"/>
    <property type="match status" value="1"/>
</dbReference>
<dbReference type="InterPro" id="IPR001451">
    <property type="entry name" value="Hexapep"/>
</dbReference>
<dbReference type="Proteomes" id="UP001236559">
    <property type="component" value="Unassembled WGS sequence"/>
</dbReference>
<organism evidence="1 2">
    <name type="scientific">Peptoniphilus koenoeneniae</name>
    <dbReference type="NCBI Taxonomy" id="507751"/>
    <lineage>
        <taxon>Bacteria</taxon>
        <taxon>Bacillati</taxon>
        <taxon>Bacillota</taxon>
        <taxon>Tissierellia</taxon>
        <taxon>Tissierellales</taxon>
        <taxon>Peptoniphilaceae</taxon>
        <taxon>Peptoniphilus</taxon>
    </lineage>
</organism>
<protein>
    <submittedName>
        <fullName evidence="1">Carbonic anhydrase/acetyltransferase-like protein (Isoleucine patch superfamily)</fullName>
    </submittedName>
</protein>